<comment type="caution">
    <text evidence="1">The sequence shown here is derived from an EMBL/GenBank/DDBJ whole genome shotgun (WGS) entry which is preliminary data.</text>
</comment>
<dbReference type="AlphaFoldDB" id="A0A8J5SLM7"/>
<accession>A0A8J5SLM7</accession>
<reference evidence="1" key="2">
    <citation type="submission" date="2021-02" db="EMBL/GenBank/DDBJ databases">
        <authorList>
            <person name="Kimball J.A."/>
            <person name="Haas M.W."/>
            <person name="Macchietto M."/>
            <person name="Kono T."/>
            <person name="Duquette J."/>
            <person name="Shao M."/>
        </authorList>
    </citation>
    <scope>NUCLEOTIDE SEQUENCE</scope>
    <source>
        <tissue evidence="1">Fresh leaf tissue</tissue>
    </source>
</reference>
<sequence>MLRSTFLQELKMSSVSEMLLCGSRKNGNVRWTLYRLLSQNRPGQQGAQKDGHPAIMIVVAKNIALEMWTTIQTVHIGADLVDEAKIQTLR</sequence>
<proteinExistence type="predicted"/>
<reference evidence="1" key="1">
    <citation type="journal article" date="2021" name="bioRxiv">
        <title>Whole Genome Assembly and Annotation of Northern Wild Rice, Zizania palustris L., Supports a Whole Genome Duplication in the Zizania Genus.</title>
        <authorList>
            <person name="Haas M."/>
            <person name="Kono T."/>
            <person name="Macchietto M."/>
            <person name="Millas R."/>
            <person name="McGilp L."/>
            <person name="Shao M."/>
            <person name="Duquette J."/>
            <person name="Hirsch C.N."/>
            <person name="Kimball J."/>
        </authorList>
    </citation>
    <scope>NUCLEOTIDE SEQUENCE</scope>
    <source>
        <tissue evidence="1">Fresh leaf tissue</tissue>
    </source>
</reference>
<gene>
    <name evidence="1" type="ORF">GUJ93_ZPchr0004g40140</name>
</gene>
<dbReference type="EMBL" id="JAAALK010000285">
    <property type="protein sequence ID" value="KAG8065273.1"/>
    <property type="molecule type" value="Genomic_DNA"/>
</dbReference>
<keyword evidence="2" id="KW-1185">Reference proteome</keyword>
<evidence type="ECO:0000313" key="2">
    <source>
        <dbReference type="Proteomes" id="UP000729402"/>
    </source>
</evidence>
<dbReference type="Proteomes" id="UP000729402">
    <property type="component" value="Unassembled WGS sequence"/>
</dbReference>
<evidence type="ECO:0000313" key="1">
    <source>
        <dbReference type="EMBL" id="KAG8065273.1"/>
    </source>
</evidence>
<name>A0A8J5SLM7_ZIZPA</name>
<organism evidence="1 2">
    <name type="scientific">Zizania palustris</name>
    <name type="common">Northern wild rice</name>
    <dbReference type="NCBI Taxonomy" id="103762"/>
    <lineage>
        <taxon>Eukaryota</taxon>
        <taxon>Viridiplantae</taxon>
        <taxon>Streptophyta</taxon>
        <taxon>Embryophyta</taxon>
        <taxon>Tracheophyta</taxon>
        <taxon>Spermatophyta</taxon>
        <taxon>Magnoliopsida</taxon>
        <taxon>Liliopsida</taxon>
        <taxon>Poales</taxon>
        <taxon>Poaceae</taxon>
        <taxon>BOP clade</taxon>
        <taxon>Oryzoideae</taxon>
        <taxon>Oryzeae</taxon>
        <taxon>Zizaniinae</taxon>
        <taxon>Zizania</taxon>
    </lineage>
</organism>
<protein>
    <submittedName>
        <fullName evidence="1">Uncharacterized protein</fullName>
    </submittedName>
</protein>